<dbReference type="HOGENOM" id="CLU_2595484_0_0_9"/>
<proteinExistence type="predicted"/>
<dbReference type="EMBL" id="AWVJ01000157">
    <property type="protein sequence ID" value="ERK43200.1"/>
    <property type="molecule type" value="Genomic_DNA"/>
</dbReference>
<keyword evidence="2" id="KW-1185">Reference proteome</keyword>
<evidence type="ECO:0008006" key="3">
    <source>
        <dbReference type="Google" id="ProtNLM"/>
    </source>
</evidence>
<feature type="non-terminal residue" evidence="1">
    <location>
        <position position="1"/>
    </location>
</feature>
<protein>
    <recommendedName>
        <fullName evidence="3">Maltogenic Amylase C-terminal domain-containing protein</fullName>
    </recommendedName>
</protein>
<name>U2NYK6_EUBRA</name>
<evidence type="ECO:0000313" key="1">
    <source>
        <dbReference type="EMBL" id="ERK43200.1"/>
    </source>
</evidence>
<dbReference type="Proteomes" id="UP000016608">
    <property type="component" value="Unassembled WGS sequence"/>
</dbReference>
<comment type="caution">
    <text evidence="1">The sequence shown here is derived from an EMBL/GenBank/DDBJ whole genome shotgun (WGS) entry which is preliminary data.</text>
</comment>
<gene>
    <name evidence="1" type="ORF">HMPREF0373_02543</name>
</gene>
<evidence type="ECO:0000313" key="2">
    <source>
        <dbReference type="Proteomes" id="UP000016608"/>
    </source>
</evidence>
<dbReference type="InterPro" id="IPR013780">
    <property type="entry name" value="Glyco_hydro_b"/>
</dbReference>
<dbReference type="PATRIC" id="fig|1256908.3.peg.2340"/>
<reference evidence="1 2" key="1">
    <citation type="submission" date="2013-06" db="EMBL/GenBank/DDBJ databases">
        <authorList>
            <person name="Weinstock G."/>
            <person name="Sodergren E."/>
            <person name="Lobos E.A."/>
            <person name="Fulton L."/>
            <person name="Fulton R."/>
            <person name="Courtney L."/>
            <person name="Fronick C."/>
            <person name="O'Laughlin M."/>
            <person name="Godfrey J."/>
            <person name="Wilson R.M."/>
            <person name="Miner T."/>
            <person name="Farmer C."/>
            <person name="Delehaunty K."/>
            <person name="Cordes M."/>
            <person name="Minx P."/>
            <person name="Tomlinson C."/>
            <person name="Chen J."/>
            <person name="Wollam A."/>
            <person name="Pepin K.H."/>
            <person name="Bhonagiri V."/>
            <person name="Zhang X."/>
            <person name="Warren W."/>
            <person name="Mitreva M."/>
            <person name="Mardis E.R."/>
            <person name="Wilson R.K."/>
        </authorList>
    </citation>
    <scope>NUCLEOTIDE SEQUENCE [LARGE SCALE GENOMIC DNA]</scope>
    <source>
        <strain evidence="1 2">ATCC 29099</strain>
    </source>
</reference>
<sequence>FLPEYENVDGIMAFYRKNESRCILVAANFGKDAATMKLKSGIKKIWLSNRTEEMVGFEVATLNLRSCEVVVLELENTNN</sequence>
<accession>U2NYK6</accession>
<organism evidence="1 2">
    <name type="scientific">Eubacterium ramulus ATCC 29099</name>
    <dbReference type="NCBI Taxonomy" id="1256908"/>
    <lineage>
        <taxon>Bacteria</taxon>
        <taxon>Bacillati</taxon>
        <taxon>Bacillota</taxon>
        <taxon>Clostridia</taxon>
        <taxon>Eubacteriales</taxon>
        <taxon>Eubacteriaceae</taxon>
        <taxon>Eubacterium</taxon>
    </lineage>
</organism>
<dbReference type="AlphaFoldDB" id="U2NYK6"/>
<dbReference type="Gene3D" id="2.60.40.1180">
    <property type="entry name" value="Golgi alpha-mannosidase II"/>
    <property type="match status" value="1"/>
</dbReference>
<dbReference type="SUPFAM" id="SSF51011">
    <property type="entry name" value="Glycosyl hydrolase domain"/>
    <property type="match status" value="1"/>
</dbReference>